<sequence length="690" mass="79039">MSFSNSPPAAAATGTLVQLQHGGGTATNNNSLIQKSATSPHSHQKANNYFPNPFELHDNQILDKVYLTHVTDDQFCDTDIIFDLVSALILQSNTQIPVTGFKPDFPTLKLISCQMITTRNAAHCVHQTTLWILQNLRSYSWDAKALITLAAFTLEYGNYLQLNRVTATDPIGNSLRQLNQIQTRKISTDIPELVNFIVHKLLHLKEWAAWSAEGYDPEDVPALTEALQEIPVFVYWTIASIVASTGNLVGISDYKLSEYRERLSGIIQKLVVHLNNCKLQISYIDDLFNRRKIFDKPKDIVDCLKALIHHNGTDSPQIHEGAIHVKTGLEIFRNKHVLVFISSLDSIEDEISLLNSIYERLQENSKESIKGFKKEDFKILWIPIVNNWDDIRKERFRALKSGIKWYAVEYFYELPGHRIITDPERIGYIGNPIIPVFNPQGYITNIDAMDLIFQWGIDAFPFRKSDGIDLTFKWKWLWDVIKKATPGLQVKGDRYIFIYGGTNNKWIQDFTLELEKIKRHETLKRADVIIDNYQLGKDDPNRVPSFWIGVERKKQNKKHQEAVDCEIQDIVKSLFCLKRDPQGWVILSKGQNIKLLGHGEPAYQTLAEFQNWKDKVLEKEGFDIAFKEYYEMKAKEVSGREPCEVVNVDTYSSNVIATIACPNPMCGRVMEVSSVHYKCCHRDEPNNFGV</sequence>
<dbReference type="Pfam" id="PF14576">
    <property type="entry name" value="SEO_N"/>
    <property type="match status" value="1"/>
</dbReference>
<dbReference type="AlphaFoldDB" id="A0AAV1A3V2"/>
<dbReference type="PANTHER" id="PTHR33232">
    <property type="entry name" value="PROTEIN SIEVE ELEMENT OCCLUSION B-LIKE"/>
    <property type="match status" value="1"/>
</dbReference>
<dbReference type="GO" id="GO:0010088">
    <property type="term" value="P:phloem development"/>
    <property type="evidence" value="ECO:0007669"/>
    <property type="project" value="InterPro"/>
</dbReference>
<evidence type="ECO:0000313" key="3">
    <source>
        <dbReference type="EMBL" id="CAI8603077.1"/>
    </source>
</evidence>
<accession>A0AAV1A3V2</accession>
<evidence type="ECO:0000259" key="1">
    <source>
        <dbReference type="Pfam" id="PF14576"/>
    </source>
</evidence>
<dbReference type="EMBL" id="OX451738">
    <property type="protein sequence ID" value="CAI8603077.1"/>
    <property type="molecule type" value="Genomic_DNA"/>
</dbReference>
<feature type="domain" description="Sieve element occlusion C-terminal" evidence="2">
    <location>
        <begin position="540"/>
        <end position="681"/>
    </location>
</feature>
<keyword evidence="4" id="KW-1185">Reference proteome</keyword>
<reference evidence="3 4" key="1">
    <citation type="submission" date="2023-01" db="EMBL/GenBank/DDBJ databases">
        <authorList>
            <person name="Kreplak J."/>
        </authorList>
    </citation>
    <scope>NUCLEOTIDE SEQUENCE [LARGE SCALE GENOMIC DNA]</scope>
</reference>
<gene>
    <name evidence="3" type="ORF">VFH_III070120</name>
</gene>
<dbReference type="Proteomes" id="UP001157006">
    <property type="component" value="Chromosome 3"/>
</dbReference>
<evidence type="ECO:0008006" key="5">
    <source>
        <dbReference type="Google" id="ProtNLM"/>
    </source>
</evidence>
<organism evidence="3 4">
    <name type="scientific">Vicia faba</name>
    <name type="common">Broad bean</name>
    <name type="synonym">Faba vulgaris</name>
    <dbReference type="NCBI Taxonomy" id="3906"/>
    <lineage>
        <taxon>Eukaryota</taxon>
        <taxon>Viridiplantae</taxon>
        <taxon>Streptophyta</taxon>
        <taxon>Embryophyta</taxon>
        <taxon>Tracheophyta</taxon>
        <taxon>Spermatophyta</taxon>
        <taxon>Magnoliopsida</taxon>
        <taxon>eudicotyledons</taxon>
        <taxon>Gunneridae</taxon>
        <taxon>Pentapetalae</taxon>
        <taxon>rosids</taxon>
        <taxon>fabids</taxon>
        <taxon>Fabales</taxon>
        <taxon>Fabaceae</taxon>
        <taxon>Papilionoideae</taxon>
        <taxon>50 kb inversion clade</taxon>
        <taxon>NPAAA clade</taxon>
        <taxon>Hologalegina</taxon>
        <taxon>IRL clade</taxon>
        <taxon>Fabeae</taxon>
        <taxon>Vicia</taxon>
    </lineage>
</organism>
<protein>
    <recommendedName>
        <fullName evidence="5">Protein SIEVE ELEMENT OCCLUSION B</fullName>
    </recommendedName>
</protein>
<dbReference type="Pfam" id="PF14577">
    <property type="entry name" value="SEO_C"/>
    <property type="match status" value="1"/>
</dbReference>
<proteinExistence type="predicted"/>
<dbReference type="PANTHER" id="PTHR33232:SF19">
    <property type="entry name" value="SIEVE ELEMENT OCCLUSION-RELATED"/>
    <property type="match status" value="1"/>
</dbReference>
<name>A0AAV1A3V2_VICFA</name>
<evidence type="ECO:0000313" key="4">
    <source>
        <dbReference type="Proteomes" id="UP001157006"/>
    </source>
</evidence>
<dbReference type="InterPro" id="IPR027944">
    <property type="entry name" value="SEO_C"/>
</dbReference>
<dbReference type="InterPro" id="IPR027942">
    <property type="entry name" value="SEO_N"/>
</dbReference>
<feature type="domain" description="Sieve element occlusion N-terminal" evidence="1">
    <location>
        <begin position="107"/>
        <end position="296"/>
    </location>
</feature>
<evidence type="ECO:0000259" key="2">
    <source>
        <dbReference type="Pfam" id="PF14577"/>
    </source>
</evidence>
<dbReference type="InterPro" id="IPR039299">
    <property type="entry name" value="SEOA"/>
</dbReference>